<evidence type="ECO:0000256" key="4">
    <source>
        <dbReference type="ARBA" id="ARBA00012775"/>
    </source>
</evidence>
<comment type="cofactor">
    <cofactor evidence="1">
        <name>Zn(2+)</name>
        <dbReference type="ChEBI" id="CHEBI:29105"/>
    </cofactor>
</comment>
<evidence type="ECO:0000313" key="8">
    <source>
        <dbReference type="EMBL" id="RKP12845.1"/>
    </source>
</evidence>
<dbReference type="GO" id="GO:0005829">
    <property type="term" value="C:cytosol"/>
    <property type="evidence" value="ECO:0007669"/>
    <property type="project" value="TreeGrafter"/>
</dbReference>
<reference evidence="9" key="1">
    <citation type="journal article" date="2018" name="Nat. Microbiol.">
        <title>Leveraging single-cell genomics to expand the fungal tree of life.</title>
        <authorList>
            <person name="Ahrendt S.R."/>
            <person name="Quandt C.A."/>
            <person name="Ciobanu D."/>
            <person name="Clum A."/>
            <person name="Salamov A."/>
            <person name="Andreopoulos B."/>
            <person name="Cheng J.F."/>
            <person name="Woyke T."/>
            <person name="Pelin A."/>
            <person name="Henrissat B."/>
            <person name="Reynolds N.K."/>
            <person name="Benny G.L."/>
            <person name="Smith M.E."/>
            <person name="James T.Y."/>
            <person name="Grigoriev I.V."/>
        </authorList>
    </citation>
    <scope>NUCLEOTIDE SEQUENCE [LARGE SCALE GENOMIC DNA]</scope>
</reference>
<dbReference type="PROSITE" id="PS00485">
    <property type="entry name" value="A_DEAMINASE"/>
    <property type="match status" value="1"/>
</dbReference>
<dbReference type="OrthoDB" id="1723809at2759"/>
<dbReference type="SUPFAM" id="SSF51556">
    <property type="entry name" value="Metallo-dependent hydrolases"/>
    <property type="match status" value="1"/>
</dbReference>
<dbReference type="GO" id="GO:0003876">
    <property type="term" value="F:AMP deaminase activity"/>
    <property type="evidence" value="ECO:0007669"/>
    <property type="project" value="UniProtKB-EC"/>
</dbReference>
<dbReference type="Gene3D" id="3.20.20.140">
    <property type="entry name" value="Metal-dependent hydrolases"/>
    <property type="match status" value="1"/>
</dbReference>
<evidence type="ECO:0000256" key="5">
    <source>
        <dbReference type="ARBA" id="ARBA00022723"/>
    </source>
</evidence>
<dbReference type="InterPro" id="IPR006329">
    <property type="entry name" value="AMPD"/>
</dbReference>
<evidence type="ECO:0000256" key="2">
    <source>
        <dbReference type="ARBA" id="ARBA00004955"/>
    </source>
</evidence>
<dbReference type="Pfam" id="PF19326">
    <property type="entry name" value="AMP_deaminase"/>
    <property type="match status" value="1"/>
</dbReference>
<protein>
    <recommendedName>
        <fullName evidence="4">AMP deaminase</fullName>
        <ecNumber evidence="4">3.5.4.6</ecNumber>
    </recommendedName>
</protein>
<evidence type="ECO:0000313" key="9">
    <source>
        <dbReference type="Proteomes" id="UP000267251"/>
    </source>
</evidence>
<evidence type="ECO:0000256" key="1">
    <source>
        <dbReference type="ARBA" id="ARBA00001947"/>
    </source>
</evidence>
<dbReference type="PANTHER" id="PTHR11359">
    <property type="entry name" value="AMP DEAMINASE"/>
    <property type="match status" value="1"/>
</dbReference>
<comment type="similarity">
    <text evidence="3">Belongs to the metallo-dependent hydrolases superfamily. Adenosine and AMP deaminases family.</text>
</comment>
<dbReference type="AlphaFoldDB" id="A0A4P9Y217"/>
<evidence type="ECO:0000256" key="6">
    <source>
        <dbReference type="ARBA" id="ARBA00022801"/>
    </source>
</evidence>
<dbReference type="GO" id="GO:0046872">
    <property type="term" value="F:metal ion binding"/>
    <property type="evidence" value="ECO:0007669"/>
    <property type="project" value="UniProtKB-KW"/>
</dbReference>
<sequence>MSPLSNNALFLTFERNPFPHFFARGLNVSLSTDDPLQFHYTKEPLIEEYSIASQIWKFSAADMCEISRNSVRHSGWEMQTKRHWLGHCYHERDGGTGNDVEKTNVPDRRIRFRHETLMEEQEIMLRHSQYTPDVFLSPLAESGSASGSG</sequence>
<accession>A0A4P9Y217</accession>
<evidence type="ECO:0000256" key="7">
    <source>
        <dbReference type="ARBA" id="ARBA00022833"/>
    </source>
</evidence>
<keyword evidence="7" id="KW-0862">Zinc</keyword>
<name>A0A4P9Y217_9FUNG</name>
<dbReference type="EMBL" id="KZ988185">
    <property type="protein sequence ID" value="RKP12845.1"/>
    <property type="molecule type" value="Genomic_DNA"/>
</dbReference>
<dbReference type="InterPro" id="IPR006650">
    <property type="entry name" value="A/AMP_deam_AS"/>
</dbReference>
<keyword evidence="5" id="KW-0479">Metal-binding</keyword>
<proteinExistence type="inferred from homology"/>
<keyword evidence="9" id="KW-1185">Reference proteome</keyword>
<dbReference type="UniPathway" id="UPA00591">
    <property type="reaction ID" value="UER00663"/>
</dbReference>
<dbReference type="EC" id="3.5.4.6" evidence="4"/>
<evidence type="ECO:0000256" key="3">
    <source>
        <dbReference type="ARBA" id="ARBA00006676"/>
    </source>
</evidence>
<dbReference type="InterPro" id="IPR032466">
    <property type="entry name" value="Metal_Hydrolase"/>
</dbReference>
<gene>
    <name evidence="8" type="ORF">BJ684DRAFT_10921</name>
</gene>
<keyword evidence="6" id="KW-0378">Hydrolase</keyword>
<dbReference type="Proteomes" id="UP000267251">
    <property type="component" value="Unassembled WGS sequence"/>
</dbReference>
<dbReference type="GO" id="GO:0032264">
    <property type="term" value="P:IMP salvage"/>
    <property type="evidence" value="ECO:0007669"/>
    <property type="project" value="UniProtKB-UniPathway"/>
</dbReference>
<organism evidence="8 9">
    <name type="scientific">Piptocephalis cylindrospora</name>
    <dbReference type="NCBI Taxonomy" id="1907219"/>
    <lineage>
        <taxon>Eukaryota</taxon>
        <taxon>Fungi</taxon>
        <taxon>Fungi incertae sedis</taxon>
        <taxon>Zoopagomycota</taxon>
        <taxon>Zoopagomycotina</taxon>
        <taxon>Zoopagomycetes</taxon>
        <taxon>Zoopagales</taxon>
        <taxon>Piptocephalidaceae</taxon>
        <taxon>Piptocephalis</taxon>
    </lineage>
</organism>
<comment type="pathway">
    <text evidence="2">Purine metabolism; IMP biosynthesis via salvage pathway; IMP from AMP: step 1/1.</text>
</comment>
<dbReference type="GO" id="GO:0046033">
    <property type="term" value="P:AMP metabolic process"/>
    <property type="evidence" value="ECO:0007669"/>
    <property type="project" value="TreeGrafter"/>
</dbReference>
<dbReference type="PANTHER" id="PTHR11359:SF0">
    <property type="entry name" value="AMP DEAMINASE"/>
    <property type="match status" value="1"/>
</dbReference>